<gene>
    <name evidence="1" type="ORF">S01H1_29418</name>
</gene>
<proteinExistence type="predicted"/>
<protein>
    <submittedName>
        <fullName evidence="1">Uncharacterized protein</fullName>
    </submittedName>
</protein>
<comment type="caution">
    <text evidence="1">The sequence shown here is derived from an EMBL/GenBank/DDBJ whole genome shotgun (WGS) entry which is preliminary data.</text>
</comment>
<sequence length="47" mass="5330">IVRGKTFSRVRKRGLISVPSIMRGKSFWARGEKEGISLAEYSEGKNF</sequence>
<feature type="non-terminal residue" evidence="1">
    <location>
        <position position="1"/>
    </location>
</feature>
<evidence type="ECO:0000313" key="1">
    <source>
        <dbReference type="EMBL" id="GAF90017.1"/>
    </source>
</evidence>
<organism evidence="1">
    <name type="scientific">marine sediment metagenome</name>
    <dbReference type="NCBI Taxonomy" id="412755"/>
    <lineage>
        <taxon>unclassified sequences</taxon>
        <taxon>metagenomes</taxon>
        <taxon>ecological metagenomes</taxon>
    </lineage>
</organism>
<reference evidence="1" key="1">
    <citation type="journal article" date="2014" name="Front. Microbiol.">
        <title>High frequency of phylogenetically diverse reductive dehalogenase-homologous genes in deep subseafloor sedimentary metagenomes.</title>
        <authorList>
            <person name="Kawai M."/>
            <person name="Futagami T."/>
            <person name="Toyoda A."/>
            <person name="Takaki Y."/>
            <person name="Nishi S."/>
            <person name="Hori S."/>
            <person name="Arai W."/>
            <person name="Tsubouchi T."/>
            <person name="Morono Y."/>
            <person name="Uchiyama I."/>
            <person name="Ito T."/>
            <person name="Fujiyama A."/>
            <person name="Inagaki F."/>
            <person name="Takami H."/>
        </authorList>
    </citation>
    <scope>NUCLEOTIDE SEQUENCE</scope>
    <source>
        <strain evidence="1">Expedition CK06-06</strain>
    </source>
</reference>
<name>X0TPF6_9ZZZZ</name>
<accession>X0TPF6</accession>
<dbReference type="EMBL" id="BARS01018035">
    <property type="protein sequence ID" value="GAF90017.1"/>
    <property type="molecule type" value="Genomic_DNA"/>
</dbReference>
<dbReference type="AlphaFoldDB" id="X0TPF6"/>